<reference evidence="5" key="1">
    <citation type="submission" date="2021-02" db="EMBL/GenBank/DDBJ databases">
        <title>Genome sequence Cadophora malorum strain M34.</title>
        <authorList>
            <person name="Stefanovic E."/>
            <person name="Vu D."/>
            <person name="Scully C."/>
            <person name="Dijksterhuis J."/>
            <person name="Roader J."/>
            <person name="Houbraken J."/>
        </authorList>
    </citation>
    <scope>NUCLEOTIDE SEQUENCE</scope>
    <source>
        <strain evidence="5">M34</strain>
    </source>
</reference>
<dbReference type="Pfam" id="PF13622">
    <property type="entry name" value="4HBT_3"/>
    <property type="match status" value="1"/>
</dbReference>
<dbReference type="SUPFAM" id="SSF54637">
    <property type="entry name" value="Thioesterase/thiol ester dehydrase-isomerase"/>
    <property type="match status" value="2"/>
</dbReference>
<sequence>MATHKEDHGRLPFTDLMNVIPLPPLPHKDHDGKREERFMSTRPAFNPGQGSAYGGHVFAQSVWAASFTVGEGMVVHNVHGFFTLPGLVDRPYIYTISHLSEGRSYCTRQVSVRQPISPSPSSLPATYFTLSSPNQIPKFEIGDADAELGKVCFSAMISFKREEEYVRGHQMEVGVRERYKSVIGERRPDSWELVPRVDSSWVKRAISRYPLCNTFPGLTMHRVDMSSFNASLSPSSYRQLTYYTPLGSIPVSSPNLHACAHLYASDRNSLYLITNALDSGESIRQMGSLSHSVVFHVPIQDLLLKEGEWWVQEAWTPRSGSGRAVHESWIWKLGEDEQGQRRDVHIASSWQEGLVRYSEVKSEQKQRLLWFEGMRRMGMVGEDVCEEEGLPRRERENVGREKL</sequence>
<name>A0A8H7WDV8_9HELO</name>
<dbReference type="AlphaFoldDB" id="A0A8H7WDV8"/>
<organism evidence="5 6">
    <name type="scientific">Cadophora malorum</name>
    <dbReference type="NCBI Taxonomy" id="108018"/>
    <lineage>
        <taxon>Eukaryota</taxon>
        <taxon>Fungi</taxon>
        <taxon>Dikarya</taxon>
        <taxon>Ascomycota</taxon>
        <taxon>Pezizomycotina</taxon>
        <taxon>Leotiomycetes</taxon>
        <taxon>Helotiales</taxon>
        <taxon>Ploettnerulaceae</taxon>
        <taxon>Cadophora</taxon>
    </lineage>
</organism>
<accession>A0A8H7WDV8</accession>
<feature type="domain" description="Acyl-CoA thioesterase-like C-terminal" evidence="4">
    <location>
        <begin position="253"/>
        <end position="355"/>
    </location>
</feature>
<dbReference type="InterPro" id="IPR049449">
    <property type="entry name" value="TesB_ACOT8-like_N"/>
</dbReference>
<dbReference type="InterPro" id="IPR029069">
    <property type="entry name" value="HotDog_dom_sf"/>
</dbReference>
<dbReference type="CDD" id="cd03444">
    <property type="entry name" value="Thioesterase_II_repeat1"/>
    <property type="match status" value="1"/>
</dbReference>
<dbReference type="Gene3D" id="2.40.160.210">
    <property type="entry name" value="Acyl-CoA thioesterase, double hotdog domain"/>
    <property type="match status" value="1"/>
</dbReference>
<comment type="similarity">
    <text evidence="1">Belongs to the C/M/P thioester hydrolase family.</text>
</comment>
<dbReference type="PANTHER" id="PTHR11066:SF64">
    <property type="entry name" value="ACYL-COA THIOESTERASE (AFU_ORTHOLOGUE AFUA_1G12060)"/>
    <property type="match status" value="1"/>
</dbReference>
<protein>
    <recommendedName>
        <fullName evidence="7">Thioesterase/thiol ester dehydrase-isomerase</fullName>
    </recommendedName>
</protein>
<evidence type="ECO:0000256" key="1">
    <source>
        <dbReference type="ARBA" id="ARBA00006538"/>
    </source>
</evidence>
<feature type="domain" description="Acyl-CoA thioesterase-like N-terminal HotDog" evidence="3">
    <location>
        <begin position="47"/>
        <end position="114"/>
    </location>
</feature>
<comment type="caution">
    <text evidence="5">The sequence shown here is derived from an EMBL/GenBank/DDBJ whole genome shotgun (WGS) entry which is preliminary data.</text>
</comment>
<keyword evidence="2" id="KW-0378">Hydrolase</keyword>
<dbReference type="InterPro" id="IPR042171">
    <property type="entry name" value="Acyl-CoA_hotdog"/>
</dbReference>
<evidence type="ECO:0000256" key="2">
    <source>
        <dbReference type="ARBA" id="ARBA00022801"/>
    </source>
</evidence>
<dbReference type="Proteomes" id="UP000664132">
    <property type="component" value="Unassembled WGS sequence"/>
</dbReference>
<gene>
    <name evidence="5" type="ORF">IFR04_003894</name>
</gene>
<evidence type="ECO:0000313" key="5">
    <source>
        <dbReference type="EMBL" id="KAG4422982.1"/>
    </source>
</evidence>
<dbReference type="GO" id="GO:0006637">
    <property type="term" value="P:acyl-CoA metabolic process"/>
    <property type="evidence" value="ECO:0007669"/>
    <property type="project" value="InterPro"/>
</dbReference>
<dbReference type="GO" id="GO:0009062">
    <property type="term" value="P:fatty acid catabolic process"/>
    <property type="evidence" value="ECO:0007669"/>
    <property type="project" value="TreeGrafter"/>
</dbReference>
<dbReference type="GO" id="GO:0047617">
    <property type="term" value="F:fatty acyl-CoA hydrolase activity"/>
    <property type="evidence" value="ECO:0007669"/>
    <property type="project" value="InterPro"/>
</dbReference>
<dbReference type="CDD" id="cd03445">
    <property type="entry name" value="Thioesterase_II_repeat2"/>
    <property type="match status" value="1"/>
</dbReference>
<keyword evidence="6" id="KW-1185">Reference proteome</keyword>
<evidence type="ECO:0000259" key="3">
    <source>
        <dbReference type="Pfam" id="PF13622"/>
    </source>
</evidence>
<evidence type="ECO:0000313" key="6">
    <source>
        <dbReference type="Proteomes" id="UP000664132"/>
    </source>
</evidence>
<dbReference type="Pfam" id="PF20789">
    <property type="entry name" value="4HBT_3C"/>
    <property type="match status" value="1"/>
</dbReference>
<dbReference type="EMBL" id="JAFJYH010000041">
    <property type="protein sequence ID" value="KAG4422982.1"/>
    <property type="molecule type" value="Genomic_DNA"/>
</dbReference>
<evidence type="ECO:0000259" key="4">
    <source>
        <dbReference type="Pfam" id="PF20789"/>
    </source>
</evidence>
<dbReference type="InterPro" id="IPR003703">
    <property type="entry name" value="Acyl_CoA_thio"/>
</dbReference>
<proteinExistence type="inferred from homology"/>
<evidence type="ECO:0008006" key="7">
    <source>
        <dbReference type="Google" id="ProtNLM"/>
    </source>
</evidence>
<dbReference type="GO" id="GO:0005782">
    <property type="term" value="C:peroxisomal matrix"/>
    <property type="evidence" value="ECO:0007669"/>
    <property type="project" value="UniProtKB-SubCell"/>
</dbReference>
<dbReference type="OrthoDB" id="68328at2759"/>
<dbReference type="InterPro" id="IPR049450">
    <property type="entry name" value="ACOT8-like_C"/>
</dbReference>
<dbReference type="PANTHER" id="PTHR11066">
    <property type="entry name" value="ACYL-COA THIOESTERASE"/>
    <property type="match status" value="1"/>
</dbReference>